<gene>
    <name evidence="2" type="ordered locus">SGRA_2523</name>
</gene>
<evidence type="ECO:0000313" key="3">
    <source>
        <dbReference type="Proteomes" id="UP000007519"/>
    </source>
</evidence>
<dbReference type="EMBL" id="CP002831">
    <property type="protein sequence ID" value="AFC25251.1"/>
    <property type="molecule type" value="Genomic_DNA"/>
</dbReference>
<dbReference type="STRING" id="984262.SGRA_2523"/>
<name>H6L6K5_SAPGL</name>
<reference evidence="2 3" key="1">
    <citation type="journal article" date="2012" name="Stand. Genomic Sci.">
        <title>Complete genome sequencing and analysis of Saprospira grandis str. Lewin, a predatory marine bacterium.</title>
        <authorList>
            <person name="Saw J.H."/>
            <person name="Yuryev A."/>
            <person name="Kanbe M."/>
            <person name="Hou S."/>
            <person name="Young A.G."/>
            <person name="Aizawa S."/>
            <person name="Alam M."/>
        </authorList>
    </citation>
    <scope>NUCLEOTIDE SEQUENCE [LARGE SCALE GENOMIC DNA]</scope>
    <source>
        <strain evidence="2 3">Lewin</strain>
    </source>
</reference>
<dbReference type="KEGG" id="sgn:SGRA_2523"/>
<evidence type="ECO:0000256" key="1">
    <source>
        <dbReference type="SAM" id="SignalP"/>
    </source>
</evidence>
<dbReference type="Proteomes" id="UP000007519">
    <property type="component" value="Chromosome"/>
</dbReference>
<feature type="chain" id="PRO_5003604014" description="Secreted protein" evidence="1">
    <location>
        <begin position="23"/>
        <end position="166"/>
    </location>
</feature>
<protein>
    <recommendedName>
        <fullName evidence="4">Secreted protein</fullName>
    </recommendedName>
</protein>
<dbReference type="RefSeq" id="WP_015692864.1">
    <property type="nucleotide sequence ID" value="NC_016940.1"/>
</dbReference>
<organism evidence="2 3">
    <name type="scientific">Saprospira grandis (strain Lewin)</name>
    <dbReference type="NCBI Taxonomy" id="984262"/>
    <lineage>
        <taxon>Bacteria</taxon>
        <taxon>Pseudomonadati</taxon>
        <taxon>Bacteroidota</taxon>
        <taxon>Saprospiria</taxon>
        <taxon>Saprospirales</taxon>
        <taxon>Saprospiraceae</taxon>
        <taxon>Saprospira</taxon>
    </lineage>
</organism>
<evidence type="ECO:0008006" key="4">
    <source>
        <dbReference type="Google" id="ProtNLM"/>
    </source>
</evidence>
<accession>H6L6K5</accession>
<proteinExistence type="predicted"/>
<sequence>MSVARFLSICFCLFMGFSSLSAQHYDQAIGLRGGTSFQLSYKEFFSYYPSPQMAWEVLVGVHIDERRRSFTNGYVVEGMWYYHRDIGFNTNFSAYGAAGLHMGVYTPVGEKRRFGAGLAIALGAEYTFNFTPVNIGLDWKPVLGSPRSSLLRGALTIRYVLPTTWQ</sequence>
<keyword evidence="1" id="KW-0732">Signal</keyword>
<feature type="signal peptide" evidence="1">
    <location>
        <begin position="1"/>
        <end position="22"/>
    </location>
</feature>
<dbReference type="OrthoDB" id="978645at2"/>
<evidence type="ECO:0000313" key="2">
    <source>
        <dbReference type="EMBL" id="AFC25251.1"/>
    </source>
</evidence>
<dbReference type="HOGENOM" id="CLU_1601543_0_0_10"/>
<keyword evidence="3" id="KW-1185">Reference proteome</keyword>
<dbReference type="AlphaFoldDB" id="H6L6K5"/>